<feature type="transmembrane region" description="Helical" evidence="8">
    <location>
        <begin position="250"/>
        <end position="276"/>
    </location>
</feature>
<evidence type="ECO:0000256" key="1">
    <source>
        <dbReference type="ARBA" id="ARBA00004651"/>
    </source>
</evidence>
<keyword evidence="3" id="KW-0813">Transport</keyword>
<dbReference type="CDD" id="cd06550">
    <property type="entry name" value="TM_ABC_iron-siderophores_like"/>
    <property type="match status" value="1"/>
</dbReference>
<keyword evidence="4" id="KW-1003">Cell membrane</keyword>
<evidence type="ECO:0000256" key="3">
    <source>
        <dbReference type="ARBA" id="ARBA00022448"/>
    </source>
</evidence>
<dbReference type="PANTHER" id="PTHR30472:SF25">
    <property type="entry name" value="ABC TRANSPORTER PERMEASE PROTEIN MJ0876-RELATED"/>
    <property type="match status" value="1"/>
</dbReference>
<gene>
    <name evidence="9" type="ORF">RGI145_20300</name>
</gene>
<dbReference type="Pfam" id="PF01032">
    <property type="entry name" value="FecCD"/>
    <property type="match status" value="1"/>
</dbReference>
<feature type="transmembrane region" description="Helical" evidence="8">
    <location>
        <begin position="317"/>
        <end position="335"/>
    </location>
</feature>
<evidence type="ECO:0000256" key="4">
    <source>
        <dbReference type="ARBA" id="ARBA00022475"/>
    </source>
</evidence>
<name>A0A1L7ALM9_9PROT</name>
<dbReference type="PANTHER" id="PTHR30472">
    <property type="entry name" value="FERRIC ENTEROBACTIN TRANSPORT SYSTEM PERMEASE PROTEIN"/>
    <property type="match status" value="1"/>
</dbReference>
<dbReference type="EMBL" id="CP015584">
    <property type="protein sequence ID" value="APT59671.1"/>
    <property type="molecule type" value="Genomic_DNA"/>
</dbReference>
<feature type="transmembrane region" description="Helical" evidence="8">
    <location>
        <begin position="66"/>
        <end position="84"/>
    </location>
</feature>
<dbReference type="SUPFAM" id="SSF81345">
    <property type="entry name" value="ABC transporter involved in vitamin B12 uptake, BtuC"/>
    <property type="match status" value="1"/>
</dbReference>
<feature type="transmembrane region" description="Helical" evidence="8">
    <location>
        <begin position="158"/>
        <end position="180"/>
    </location>
</feature>
<feature type="transmembrane region" description="Helical" evidence="8">
    <location>
        <begin position="288"/>
        <end position="308"/>
    </location>
</feature>
<dbReference type="InterPro" id="IPR000522">
    <property type="entry name" value="ABC_transptr_permease_BtuC"/>
</dbReference>
<keyword evidence="6 8" id="KW-1133">Transmembrane helix</keyword>
<dbReference type="eggNOG" id="COG0609">
    <property type="taxonomic scope" value="Bacteria"/>
</dbReference>
<dbReference type="RefSeq" id="WP_075800380.1">
    <property type="nucleotide sequence ID" value="NZ_CP015584.1"/>
</dbReference>
<evidence type="ECO:0000256" key="8">
    <source>
        <dbReference type="SAM" id="Phobius"/>
    </source>
</evidence>
<dbReference type="GO" id="GO:0005886">
    <property type="term" value="C:plasma membrane"/>
    <property type="evidence" value="ECO:0007669"/>
    <property type="project" value="UniProtKB-SubCell"/>
</dbReference>
<evidence type="ECO:0000313" key="10">
    <source>
        <dbReference type="Proteomes" id="UP000185494"/>
    </source>
</evidence>
<comment type="subcellular location">
    <subcellularLocation>
        <location evidence="1">Cell membrane</location>
        <topology evidence="1">Multi-pass membrane protein</topology>
    </subcellularLocation>
</comment>
<dbReference type="GO" id="GO:0022857">
    <property type="term" value="F:transmembrane transporter activity"/>
    <property type="evidence" value="ECO:0007669"/>
    <property type="project" value="InterPro"/>
</dbReference>
<dbReference type="InterPro" id="IPR037294">
    <property type="entry name" value="ABC_BtuC-like"/>
</dbReference>
<protein>
    <submittedName>
        <fullName evidence="9">Iron ABC transporter</fullName>
    </submittedName>
</protein>
<comment type="similarity">
    <text evidence="2">Belongs to the binding-protein-dependent transport system permease family. FecCD subfamily.</text>
</comment>
<accession>A0A1L7ALM9</accession>
<feature type="transmembrane region" description="Helical" evidence="8">
    <location>
        <begin position="96"/>
        <end position="120"/>
    </location>
</feature>
<proteinExistence type="inferred from homology"/>
<evidence type="ECO:0000313" key="9">
    <source>
        <dbReference type="EMBL" id="APT59671.1"/>
    </source>
</evidence>
<dbReference type="STRING" id="257708.RGI145_20300"/>
<dbReference type="KEGG" id="rgi:RGI145_20300"/>
<dbReference type="AlphaFoldDB" id="A0A1L7ALM9"/>
<organism evidence="9 10">
    <name type="scientific">Roseomonas gilardii</name>
    <dbReference type="NCBI Taxonomy" id="257708"/>
    <lineage>
        <taxon>Bacteria</taxon>
        <taxon>Pseudomonadati</taxon>
        <taxon>Pseudomonadota</taxon>
        <taxon>Alphaproteobacteria</taxon>
        <taxon>Acetobacterales</taxon>
        <taxon>Roseomonadaceae</taxon>
        <taxon>Roseomonas</taxon>
    </lineage>
</organism>
<evidence type="ECO:0000256" key="5">
    <source>
        <dbReference type="ARBA" id="ARBA00022692"/>
    </source>
</evidence>
<reference evidence="9 10" key="1">
    <citation type="submission" date="2016-05" db="EMBL/GenBank/DDBJ databases">
        <title>Complete Genome and Methylome Analysis of Psychrotrophic Bacterial Isolates from Antarctic Lake Untersee.</title>
        <authorList>
            <person name="Fomenkov A."/>
            <person name="Akimov V.N."/>
            <person name="Vasilyeva L.V."/>
            <person name="Andersen D."/>
            <person name="Vincze T."/>
            <person name="Roberts R.J."/>
        </authorList>
    </citation>
    <scope>NUCLEOTIDE SEQUENCE [LARGE SCALE GENOMIC DNA]</scope>
    <source>
        <strain evidence="9 10">U14-5</strain>
    </source>
</reference>
<dbReference type="Proteomes" id="UP000185494">
    <property type="component" value="Chromosome 2"/>
</dbReference>
<evidence type="ECO:0000256" key="6">
    <source>
        <dbReference type="ARBA" id="ARBA00022989"/>
    </source>
</evidence>
<dbReference type="GO" id="GO:0033214">
    <property type="term" value="P:siderophore-iron import into cell"/>
    <property type="evidence" value="ECO:0007669"/>
    <property type="project" value="TreeGrafter"/>
</dbReference>
<keyword evidence="7 8" id="KW-0472">Membrane</keyword>
<sequence length="341" mass="34508">MPPRGLLLPAVALLFLLALLAGLLLGPARIAPASLWATLADALHLAPLPEAYRRDAAILAAIRLPRALMAAMIGAGLGIAGAVMQGLFRNPLADPGLIGVSAGAALAAVACIVFGGSLAAGTLGLWLLPVVAFLGGLAATSCILMLGHRSGAMGIATLLLAGIAVNALCSAGTGLLVFMADERQVRDITFWTLGSLAGARMEQVPVAIVLILLPGLALLPMARPLNALLLGEAEAFHLGLRVEAVKRLSIALAAITVSAGVALTGLVAFVGLVVPHLVRLAGGSDHRLLLPGSALLGAALLLLADLAARSLAAPSELPLGVVTALLGAPFFLWLLRRSRIA</sequence>
<evidence type="ECO:0000256" key="7">
    <source>
        <dbReference type="ARBA" id="ARBA00023136"/>
    </source>
</evidence>
<keyword evidence="5 8" id="KW-0812">Transmembrane</keyword>
<feature type="transmembrane region" description="Helical" evidence="8">
    <location>
        <begin position="126"/>
        <end position="146"/>
    </location>
</feature>
<dbReference type="FunFam" id="1.10.3470.10:FF:000001">
    <property type="entry name" value="Vitamin B12 ABC transporter permease BtuC"/>
    <property type="match status" value="1"/>
</dbReference>
<dbReference type="Gene3D" id="1.10.3470.10">
    <property type="entry name" value="ABC transporter involved in vitamin B12 uptake, BtuC"/>
    <property type="match status" value="1"/>
</dbReference>
<evidence type="ECO:0000256" key="2">
    <source>
        <dbReference type="ARBA" id="ARBA00007935"/>
    </source>
</evidence>